<dbReference type="InterPro" id="IPR010686">
    <property type="entry name" value="OBAP-like"/>
</dbReference>
<dbReference type="KEGG" id="gog:C1280_16170"/>
<gene>
    <name evidence="2" type="ORF">C1280_16170</name>
</gene>
<evidence type="ECO:0000256" key="1">
    <source>
        <dbReference type="SAM" id="MobiDB-lite"/>
    </source>
</evidence>
<proteinExistence type="predicted"/>
<dbReference type="OrthoDB" id="254168at2"/>
<dbReference type="EMBL" id="CP025958">
    <property type="protein sequence ID" value="AWM38375.1"/>
    <property type="molecule type" value="Genomic_DNA"/>
</dbReference>
<feature type="region of interest" description="Disordered" evidence="1">
    <location>
        <begin position="204"/>
        <end position="239"/>
    </location>
</feature>
<name>A0A2Z3H5H7_9BACT</name>
<dbReference type="PANTHER" id="PTHR31360:SF0">
    <property type="entry name" value="OIL BODY-ASSOCIATED PROTEIN 1B"/>
    <property type="match status" value="1"/>
</dbReference>
<accession>A0A2Z3H5H7</accession>
<dbReference type="RefSeq" id="WP_010043362.1">
    <property type="nucleotide sequence ID" value="NZ_CP025958.1"/>
</dbReference>
<dbReference type="Proteomes" id="UP000245802">
    <property type="component" value="Chromosome"/>
</dbReference>
<reference evidence="2 3" key="1">
    <citation type="submission" date="2018-01" db="EMBL/GenBank/DDBJ databases">
        <title>G. obscuriglobus.</title>
        <authorList>
            <person name="Franke J."/>
            <person name="Blomberg W."/>
            <person name="Selmecki A."/>
        </authorList>
    </citation>
    <scope>NUCLEOTIDE SEQUENCE [LARGE SCALE GENOMIC DNA]</scope>
    <source>
        <strain evidence="2 3">DSM 5831</strain>
    </source>
</reference>
<protein>
    <submittedName>
        <fullName evidence="2">DUF1264 domain-containing protein</fullName>
    </submittedName>
</protein>
<evidence type="ECO:0000313" key="3">
    <source>
        <dbReference type="Proteomes" id="UP000245802"/>
    </source>
</evidence>
<dbReference type="Pfam" id="PF06884">
    <property type="entry name" value="DUF1264"/>
    <property type="match status" value="1"/>
</dbReference>
<organism evidence="2 3">
    <name type="scientific">Gemmata obscuriglobus</name>
    <dbReference type="NCBI Taxonomy" id="114"/>
    <lineage>
        <taxon>Bacteria</taxon>
        <taxon>Pseudomonadati</taxon>
        <taxon>Planctomycetota</taxon>
        <taxon>Planctomycetia</taxon>
        <taxon>Gemmatales</taxon>
        <taxon>Gemmataceae</taxon>
        <taxon>Gemmata</taxon>
    </lineage>
</organism>
<dbReference type="AlphaFoldDB" id="A0A2Z3H5H7"/>
<sequence length="239" mass="25978">MDRRELFGALTALGVVPACGIGSEASAAADHGKAGGPTSAPHFHFCGIHMAKTNPKLQFITQHFCAAHTGGPDGDVFQCTLYDGTGKNAKLIGVEYLISDAAYRKLPEAEKKYWHAHTYEVLGGGLIAPEMSPEEEKTFMKAVMTLWGKAWHTWPDPSTAVPMGEPLLIWSLMGPGQVDPELEAKRDKEFKVDTKKISAARVKEFGQQPPNVAVPKDINTIGRQWTNEGDDKPPTGPKK</sequence>
<keyword evidence="3" id="KW-1185">Reference proteome</keyword>
<evidence type="ECO:0000313" key="2">
    <source>
        <dbReference type="EMBL" id="AWM38375.1"/>
    </source>
</evidence>
<dbReference type="PANTHER" id="PTHR31360">
    <property type="match status" value="1"/>
</dbReference>